<evidence type="ECO:0000313" key="3">
    <source>
        <dbReference type="EnsemblPlants" id="TuG1812G0400002516.01.T03.cds401438"/>
    </source>
</evidence>
<gene>
    <name evidence="3" type="primary">LOC125552193</name>
    <name evidence="2" type="synonym">LOC125552189</name>
</gene>
<organism evidence="3 4">
    <name type="scientific">Triticum urartu</name>
    <name type="common">Red wild einkorn</name>
    <name type="synonym">Crithodium urartu</name>
    <dbReference type="NCBI Taxonomy" id="4572"/>
    <lineage>
        <taxon>Eukaryota</taxon>
        <taxon>Viridiplantae</taxon>
        <taxon>Streptophyta</taxon>
        <taxon>Embryophyta</taxon>
        <taxon>Tracheophyta</taxon>
        <taxon>Spermatophyta</taxon>
        <taxon>Magnoliopsida</taxon>
        <taxon>Liliopsida</taxon>
        <taxon>Poales</taxon>
        <taxon>Poaceae</taxon>
        <taxon>BOP clade</taxon>
        <taxon>Pooideae</taxon>
        <taxon>Triticodae</taxon>
        <taxon>Triticeae</taxon>
        <taxon>Triticinae</taxon>
        <taxon>Triticum</taxon>
    </lineage>
</organism>
<proteinExistence type="predicted"/>
<dbReference type="AlphaFoldDB" id="A0A8R7U9U4"/>
<sequence>MVTATVQDLHTVTVGGGRAPTTVLFQHTTAGAILQGAEDGATLAAYRHAGATPAAAPRRQKNQGAVLRGKDAPEARHRAAGHLGRGVPEKAMLTAAVHARGPSPGSAQPQQAPDVLRSARPPYFRCDVGILVTLHVCKQCGWYDRAPSEAAVFRHGSGLACHMYAICCTGYFCVCFQSGWQFTSWIWLTDSFVLPLSHAI</sequence>
<reference evidence="3" key="3">
    <citation type="submission" date="2022-06" db="UniProtKB">
        <authorList>
            <consortium name="EnsemblPlants"/>
        </authorList>
    </citation>
    <scope>IDENTIFICATION</scope>
</reference>
<dbReference type="EnsemblPlants" id="TuG1812G0400002512.01.T02">
    <property type="protein sequence ID" value="TuG1812G0400002512.01.T02.cds422752"/>
    <property type="gene ID" value="TuG1812G0400002512.01"/>
</dbReference>
<evidence type="ECO:0000313" key="4">
    <source>
        <dbReference type="Proteomes" id="UP000015106"/>
    </source>
</evidence>
<dbReference type="EnsemblPlants" id="TuG1812G0400002516.01.T04">
    <property type="protein sequence ID" value="TuG1812G0400002516.01.T04.cds401449"/>
    <property type="gene ID" value="TuG1812G0400002516.01"/>
</dbReference>
<dbReference type="EnsemblPlants" id="TuG1812G0400002516.01.T03">
    <property type="protein sequence ID" value="TuG1812G0400002516.01.T03.cds401438"/>
    <property type="gene ID" value="TuG1812G0400002516.01"/>
</dbReference>
<evidence type="ECO:0000256" key="1">
    <source>
        <dbReference type="SAM" id="MobiDB-lite"/>
    </source>
</evidence>
<dbReference type="Gramene" id="TuG1812G0400002512.01.T02">
    <property type="protein sequence ID" value="TuG1812G0400002512.01.T02.cds422752"/>
    <property type="gene ID" value="TuG1812G0400002512.01"/>
</dbReference>
<protein>
    <submittedName>
        <fullName evidence="3">Uncharacterized protein</fullName>
    </submittedName>
</protein>
<evidence type="ECO:0000313" key="2">
    <source>
        <dbReference type="EnsemblPlants" id="TuG1812G0400002512.01.T02.cds422752"/>
    </source>
</evidence>
<dbReference type="EnsemblPlants" id="TuG1812G0400002512.01.T04">
    <property type="protein sequence ID" value="TuG1812G0400002512.01.T04.cds422752"/>
    <property type="gene ID" value="TuG1812G0400002512.01"/>
</dbReference>
<dbReference type="Gramene" id="TuG1812G0400002516.01.T03">
    <property type="protein sequence ID" value="TuG1812G0400002516.01.T03.cds401438"/>
    <property type="gene ID" value="TuG1812G0400002516.01"/>
</dbReference>
<dbReference type="Gramene" id="TuG1812G0400002516.01.T04">
    <property type="protein sequence ID" value="TuG1812G0400002516.01.T04.cds401449"/>
    <property type="gene ID" value="TuG1812G0400002516.01"/>
</dbReference>
<dbReference type="Gramene" id="TuG1812G0400002512.01.T04">
    <property type="protein sequence ID" value="TuG1812G0400002512.01.T04.cds422752"/>
    <property type="gene ID" value="TuG1812G0400002512.01"/>
</dbReference>
<keyword evidence="4" id="KW-1185">Reference proteome</keyword>
<feature type="region of interest" description="Disordered" evidence="1">
    <location>
        <begin position="51"/>
        <end position="73"/>
    </location>
</feature>
<dbReference type="Proteomes" id="UP000015106">
    <property type="component" value="Chromosome 4"/>
</dbReference>
<reference evidence="3" key="2">
    <citation type="submission" date="2018-03" db="EMBL/GenBank/DDBJ databases">
        <title>The Triticum urartu genome reveals the dynamic nature of wheat genome evolution.</title>
        <authorList>
            <person name="Ling H."/>
            <person name="Ma B."/>
            <person name="Shi X."/>
            <person name="Liu H."/>
            <person name="Dong L."/>
            <person name="Sun H."/>
            <person name="Cao Y."/>
            <person name="Gao Q."/>
            <person name="Zheng S."/>
            <person name="Li Y."/>
            <person name="Yu Y."/>
            <person name="Du H."/>
            <person name="Qi M."/>
            <person name="Li Y."/>
            <person name="Yu H."/>
            <person name="Cui Y."/>
            <person name="Wang N."/>
            <person name="Chen C."/>
            <person name="Wu H."/>
            <person name="Zhao Y."/>
            <person name="Zhang J."/>
            <person name="Li Y."/>
            <person name="Zhou W."/>
            <person name="Zhang B."/>
            <person name="Hu W."/>
            <person name="Eijk M."/>
            <person name="Tang J."/>
            <person name="Witsenboer H."/>
            <person name="Zhao S."/>
            <person name="Li Z."/>
            <person name="Zhang A."/>
            <person name="Wang D."/>
            <person name="Liang C."/>
        </authorList>
    </citation>
    <scope>NUCLEOTIDE SEQUENCE [LARGE SCALE GENOMIC DNA]</scope>
    <source>
        <strain evidence="3">cv. G1812</strain>
    </source>
</reference>
<name>A0A8R7U9U4_TRIUA</name>
<reference evidence="4" key="1">
    <citation type="journal article" date="2013" name="Nature">
        <title>Draft genome of the wheat A-genome progenitor Triticum urartu.</title>
        <authorList>
            <person name="Ling H.Q."/>
            <person name="Zhao S."/>
            <person name="Liu D."/>
            <person name="Wang J."/>
            <person name="Sun H."/>
            <person name="Zhang C."/>
            <person name="Fan H."/>
            <person name="Li D."/>
            <person name="Dong L."/>
            <person name="Tao Y."/>
            <person name="Gao C."/>
            <person name="Wu H."/>
            <person name="Li Y."/>
            <person name="Cui Y."/>
            <person name="Guo X."/>
            <person name="Zheng S."/>
            <person name="Wang B."/>
            <person name="Yu K."/>
            <person name="Liang Q."/>
            <person name="Yang W."/>
            <person name="Lou X."/>
            <person name="Chen J."/>
            <person name="Feng M."/>
            <person name="Jian J."/>
            <person name="Zhang X."/>
            <person name="Luo G."/>
            <person name="Jiang Y."/>
            <person name="Liu J."/>
            <person name="Wang Z."/>
            <person name="Sha Y."/>
            <person name="Zhang B."/>
            <person name="Wu H."/>
            <person name="Tang D."/>
            <person name="Shen Q."/>
            <person name="Xue P."/>
            <person name="Zou S."/>
            <person name="Wang X."/>
            <person name="Liu X."/>
            <person name="Wang F."/>
            <person name="Yang Y."/>
            <person name="An X."/>
            <person name="Dong Z."/>
            <person name="Zhang K."/>
            <person name="Zhang X."/>
            <person name="Luo M.C."/>
            <person name="Dvorak J."/>
            <person name="Tong Y."/>
            <person name="Wang J."/>
            <person name="Yang H."/>
            <person name="Li Z."/>
            <person name="Wang D."/>
            <person name="Zhang A."/>
            <person name="Wang J."/>
        </authorList>
    </citation>
    <scope>NUCLEOTIDE SEQUENCE</scope>
    <source>
        <strain evidence="4">cv. G1812</strain>
    </source>
</reference>
<accession>A0A8R7U9U4</accession>